<protein>
    <recommendedName>
        <fullName evidence="2">Kazal-like domain-containing protein</fullName>
    </recommendedName>
</protein>
<feature type="signal peptide" evidence="1">
    <location>
        <begin position="1"/>
        <end position="19"/>
    </location>
</feature>
<dbReference type="InterPro" id="IPR002350">
    <property type="entry name" value="Kazal_dom"/>
</dbReference>
<evidence type="ECO:0000256" key="1">
    <source>
        <dbReference type="SAM" id="SignalP"/>
    </source>
</evidence>
<accession>A0A7R8UQ79</accession>
<evidence type="ECO:0000313" key="4">
    <source>
        <dbReference type="Proteomes" id="UP000594454"/>
    </source>
</evidence>
<keyword evidence="1" id="KW-0732">Signal</keyword>
<dbReference type="InParanoid" id="A0A7R8UQ79"/>
<sequence length="162" mass="18079">MLKLVLVCAFLAAIFAANAVSLCIRDICNNTIPESICVTNGRTTRLFKSECEMRIAECSDREIWEQTSLSDCFSTKGSAIIIDPINLSPEIPDLNINLDLNIQKSCNMDCMDTYDPVCGFDGSSYMVFRNSCDLAYTKCMKSTNYDVVDSNLCNMEPDLTLF</sequence>
<dbReference type="PROSITE" id="PS51465">
    <property type="entry name" value="KAZAL_2"/>
    <property type="match status" value="1"/>
</dbReference>
<name>A0A7R8UQ79_HERIL</name>
<dbReference type="Gene3D" id="3.30.60.30">
    <property type="match status" value="2"/>
</dbReference>
<dbReference type="FunCoup" id="A0A7R8UQ79">
    <property type="interactions" value="75"/>
</dbReference>
<proteinExistence type="predicted"/>
<reference evidence="3 4" key="1">
    <citation type="submission" date="2020-11" db="EMBL/GenBank/DDBJ databases">
        <authorList>
            <person name="Wallbank WR R."/>
            <person name="Pardo Diaz C."/>
            <person name="Kozak K."/>
            <person name="Martin S."/>
            <person name="Jiggins C."/>
            <person name="Moest M."/>
            <person name="Warren A I."/>
            <person name="Generalovic N T."/>
            <person name="Byers J.R.P. K."/>
            <person name="Montejo-Kovacevich G."/>
            <person name="Yen C E."/>
        </authorList>
    </citation>
    <scope>NUCLEOTIDE SEQUENCE [LARGE SCALE GENOMIC DNA]</scope>
</reference>
<dbReference type="EMBL" id="LR899011">
    <property type="protein sequence ID" value="CAD7085017.1"/>
    <property type="molecule type" value="Genomic_DNA"/>
</dbReference>
<keyword evidence="4" id="KW-1185">Reference proteome</keyword>
<dbReference type="SUPFAM" id="SSF100895">
    <property type="entry name" value="Kazal-type serine protease inhibitors"/>
    <property type="match status" value="1"/>
</dbReference>
<feature type="domain" description="Kazal-like" evidence="2">
    <location>
        <begin position="100"/>
        <end position="155"/>
    </location>
</feature>
<dbReference type="OrthoDB" id="126772at2759"/>
<dbReference type="InterPro" id="IPR036058">
    <property type="entry name" value="Kazal_dom_sf"/>
</dbReference>
<evidence type="ECO:0000259" key="2">
    <source>
        <dbReference type="PROSITE" id="PS51465"/>
    </source>
</evidence>
<dbReference type="Proteomes" id="UP000594454">
    <property type="component" value="Chromosome 3"/>
</dbReference>
<gene>
    <name evidence="3" type="ORF">HERILL_LOCUS7884</name>
</gene>
<evidence type="ECO:0000313" key="3">
    <source>
        <dbReference type="EMBL" id="CAD7085017.1"/>
    </source>
</evidence>
<feature type="chain" id="PRO_5030867257" description="Kazal-like domain-containing protein" evidence="1">
    <location>
        <begin position="20"/>
        <end position="162"/>
    </location>
</feature>
<organism evidence="3 4">
    <name type="scientific">Hermetia illucens</name>
    <name type="common">Black soldier fly</name>
    <dbReference type="NCBI Taxonomy" id="343691"/>
    <lineage>
        <taxon>Eukaryota</taxon>
        <taxon>Metazoa</taxon>
        <taxon>Ecdysozoa</taxon>
        <taxon>Arthropoda</taxon>
        <taxon>Hexapoda</taxon>
        <taxon>Insecta</taxon>
        <taxon>Pterygota</taxon>
        <taxon>Neoptera</taxon>
        <taxon>Endopterygota</taxon>
        <taxon>Diptera</taxon>
        <taxon>Brachycera</taxon>
        <taxon>Stratiomyomorpha</taxon>
        <taxon>Stratiomyidae</taxon>
        <taxon>Hermetiinae</taxon>
        <taxon>Hermetia</taxon>
    </lineage>
</organism>
<dbReference type="AlphaFoldDB" id="A0A7R8UQ79"/>
<dbReference type="Pfam" id="PF07648">
    <property type="entry name" value="Kazal_2"/>
    <property type="match status" value="2"/>
</dbReference>